<feature type="transmembrane region" description="Helical" evidence="8">
    <location>
        <begin position="351"/>
        <end position="373"/>
    </location>
</feature>
<evidence type="ECO:0000313" key="10">
    <source>
        <dbReference type="EMBL" id="ALO43305.1"/>
    </source>
</evidence>
<feature type="transmembrane region" description="Helical" evidence="8">
    <location>
        <begin position="91"/>
        <end position="115"/>
    </location>
</feature>
<dbReference type="InterPro" id="IPR011701">
    <property type="entry name" value="MFS"/>
</dbReference>
<evidence type="ECO:0000256" key="8">
    <source>
        <dbReference type="SAM" id="Phobius"/>
    </source>
</evidence>
<organism evidence="10 11">
    <name type="scientific">Pseudoalteromonas phenolica</name>
    <dbReference type="NCBI Taxonomy" id="161398"/>
    <lineage>
        <taxon>Bacteria</taxon>
        <taxon>Pseudomonadati</taxon>
        <taxon>Pseudomonadota</taxon>
        <taxon>Gammaproteobacteria</taxon>
        <taxon>Alteromonadales</taxon>
        <taxon>Pseudoalteromonadaceae</taxon>
        <taxon>Pseudoalteromonas</taxon>
    </lineage>
</organism>
<dbReference type="PATRIC" id="fig|161398.10.peg.2879"/>
<dbReference type="AlphaFoldDB" id="A0A0S2K508"/>
<sequence>MSLFKLLLCSVCTFLVLYAPQPLLPIFSELYDVSIANSGTLMTVTMLPLAIAPLCYGVMLSQFNPLSILRIALLILAASNLLFAYSDYFSGLLICRLIQGLTLPAALIGMTSYIGTTFQGDALQRNMTLYIGSSIIGGYLGRMLAANFAAFWQWQNFFYLVSVSLVVLAMIIPKQVKREESTKQKIKPWLHLAHLKDTVLLRLFVAVFFMFFCFAALLNFLPFIVQNQYGITDNKEIGFIYTGYLVGAILSVCTPWLNRKVKNAWALLSLMFILYCISHIMLTSHILSLFIISFTLFCGCMFVIHATAAPLANKISTAPASVTNGAYVSFYYSGGALGSFLPGFIFEEYGYIAFLACLLVCCSFGLIACLANYKQGTSIT</sequence>
<gene>
    <name evidence="10" type="ORF">PP2015_2820</name>
</gene>
<feature type="domain" description="Major facilitator superfamily (MFS) profile" evidence="9">
    <location>
        <begin position="1"/>
        <end position="374"/>
    </location>
</feature>
<dbReference type="PROSITE" id="PS50850">
    <property type="entry name" value="MFS"/>
    <property type="match status" value="1"/>
</dbReference>
<feature type="transmembrane region" description="Helical" evidence="8">
    <location>
        <begin position="68"/>
        <end position="85"/>
    </location>
</feature>
<proteinExistence type="inferred from homology"/>
<evidence type="ECO:0000256" key="5">
    <source>
        <dbReference type="ARBA" id="ARBA00022692"/>
    </source>
</evidence>
<keyword evidence="3" id="KW-0813">Transport</keyword>
<evidence type="ECO:0000256" key="1">
    <source>
        <dbReference type="ARBA" id="ARBA00004651"/>
    </source>
</evidence>
<evidence type="ECO:0000256" key="2">
    <source>
        <dbReference type="ARBA" id="ARBA00008335"/>
    </source>
</evidence>
<keyword evidence="11" id="KW-1185">Reference proteome</keyword>
<feature type="transmembrane region" description="Helical" evidence="8">
    <location>
        <begin position="324"/>
        <end position="345"/>
    </location>
</feature>
<dbReference type="STRING" id="161398.PP2015_2820"/>
<keyword evidence="7 8" id="KW-0472">Membrane</keyword>
<feature type="transmembrane region" description="Helical" evidence="8">
    <location>
        <begin position="237"/>
        <end position="257"/>
    </location>
</feature>
<dbReference type="GO" id="GO:0022857">
    <property type="term" value="F:transmembrane transporter activity"/>
    <property type="evidence" value="ECO:0007669"/>
    <property type="project" value="InterPro"/>
</dbReference>
<feature type="transmembrane region" description="Helical" evidence="8">
    <location>
        <begin position="157"/>
        <end position="176"/>
    </location>
</feature>
<dbReference type="SUPFAM" id="SSF103473">
    <property type="entry name" value="MFS general substrate transporter"/>
    <property type="match status" value="1"/>
</dbReference>
<evidence type="ECO:0000256" key="3">
    <source>
        <dbReference type="ARBA" id="ARBA00022448"/>
    </source>
</evidence>
<evidence type="ECO:0000256" key="4">
    <source>
        <dbReference type="ARBA" id="ARBA00022475"/>
    </source>
</evidence>
<dbReference type="Proteomes" id="UP000061457">
    <property type="component" value="Chromosome I"/>
</dbReference>
<dbReference type="OrthoDB" id="63984at2"/>
<name>A0A0S2K508_9GAMM</name>
<dbReference type="Gene3D" id="1.20.1250.20">
    <property type="entry name" value="MFS general substrate transporter like domains"/>
    <property type="match status" value="1"/>
</dbReference>
<comment type="similarity">
    <text evidence="2">Belongs to the major facilitator superfamily.</text>
</comment>
<evidence type="ECO:0000313" key="11">
    <source>
        <dbReference type="Proteomes" id="UP000061457"/>
    </source>
</evidence>
<dbReference type="RefSeq" id="WP_058030973.1">
    <property type="nucleotide sequence ID" value="NZ_CP013187.1"/>
</dbReference>
<reference evidence="10 11" key="1">
    <citation type="submission" date="2015-11" db="EMBL/GenBank/DDBJ databases">
        <authorList>
            <person name="Zhang Y."/>
            <person name="Guo Z."/>
        </authorList>
    </citation>
    <scope>NUCLEOTIDE SEQUENCE [LARGE SCALE GENOMIC DNA]</scope>
    <source>
        <strain evidence="10 11">KCTC 12086</strain>
    </source>
</reference>
<comment type="subcellular location">
    <subcellularLocation>
        <location evidence="1">Cell membrane</location>
        <topology evidence="1">Multi-pass membrane protein</topology>
    </subcellularLocation>
</comment>
<dbReference type="InterPro" id="IPR020846">
    <property type="entry name" value="MFS_dom"/>
</dbReference>
<dbReference type="CDD" id="cd17324">
    <property type="entry name" value="MFS_NepI_like"/>
    <property type="match status" value="1"/>
</dbReference>
<keyword evidence="4" id="KW-1003">Cell membrane</keyword>
<keyword evidence="5 8" id="KW-0812">Transmembrane</keyword>
<dbReference type="EMBL" id="CP013187">
    <property type="protein sequence ID" value="ALO43305.1"/>
    <property type="molecule type" value="Genomic_DNA"/>
</dbReference>
<evidence type="ECO:0000256" key="6">
    <source>
        <dbReference type="ARBA" id="ARBA00022989"/>
    </source>
</evidence>
<protein>
    <submittedName>
        <fullName evidence="10">Major facilitator transporter</fullName>
    </submittedName>
</protein>
<dbReference type="GO" id="GO:0005886">
    <property type="term" value="C:plasma membrane"/>
    <property type="evidence" value="ECO:0007669"/>
    <property type="project" value="UniProtKB-SubCell"/>
</dbReference>
<keyword evidence="6 8" id="KW-1133">Transmembrane helix</keyword>
<feature type="transmembrane region" description="Helical" evidence="8">
    <location>
        <begin position="35"/>
        <end position="56"/>
    </location>
</feature>
<dbReference type="InterPro" id="IPR036259">
    <property type="entry name" value="MFS_trans_sf"/>
</dbReference>
<evidence type="ECO:0000256" key="7">
    <source>
        <dbReference type="ARBA" id="ARBA00023136"/>
    </source>
</evidence>
<dbReference type="PANTHER" id="PTHR43271">
    <property type="entry name" value="BLL2771 PROTEIN"/>
    <property type="match status" value="1"/>
</dbReference>
<dbReference type="Pfam" id="PF07690">
    <property type="entry name" value="MFS_1"/>
    <property type="match status" value="1"/>
</dbReference>
<feature type="transmembrane region" description="Helical" evidence="8">
    <location>
        <begin position="127"/>
        <end position="151"/>
    </location>
</feature>
<feature type="transmembrane region" description="Helical" evidence="8">
    <location>
        <begin position="288"/>
        <end position="312"/>
    </location>
</feature>
<evidence type="ECO:0000259" key="9">
    <source>
        <dbReference type="PROSITE" id="PS50850"/>
    </source>
</evidence>
<dbReference type="PANTHER" id="PTHR43271:SF1">
    <property type="entry name" value="INNER MEMBRANE TRANSPORT PROTEIN YNFM"/>
    <property type="match status" value="1"/>
</dbReference>
<feature type="transmembrane region" description="Helical" evidence="8">
    <location>
        <begin position="264"/>
        <end position="282"/>
    </location>
</feature>
<dbReference type="KEGG" id="pphe:PP2015_2820"/>
<feature type="transmembrane region" description="Helical" evidence="8">
    <location>
        <begin position="199"/>
        <end position="225"/>
    </location>
</feature>
<accession>A0A0S2K508</accession>